<dbReference type="SUPFAM" id="SSF49468">
    <property type="entry name" value="VHL"/>
    <property type="match status" value="1"/>
</dbReference>
<dbReference type="PROSITE" id="PS50178">
    <property type="entry name" value="ZF_FYVE"/>
    <property type="match status" value="1"/>
</dbReference>
<dbReference type="FunFam" id="2.30.29.30:FF:000167">
    <property type="entry name" value="Pleckstrin homology domain-containing family F member 2"/>
    <property type="match status" value="1"/>
</dbReference>
<dbReference type="InterPro" id="IPR036208">
    <property type="entry name" value="VHL_sf"/>
</dbReference>
<evidence type="ECO:0000259" key="7">
    <source>
        <dbReference type="PROSITE" id="PS50003"/>
    </source>
</evidence>
<dbReference type="Gene3D" id="3.30.40.10">
    <property type="entry name" value="Zinc/RING finger domain, C3HC4 (zinc finger)"/>
    <property type="match status" value="1"/>
</dbReference>
<sequence>MTKSLFMTAHQNFKETSFKTSERCPPKSCRSECSNFKCSNTSILFQMDDREEEVSERPLKSLHNRIVSPVLFINHTGRRVNLKWFNYSGEEQLFATIESRTNNRLKMNTYVTHPWIAVDEETNERLLLNFKETFFPDEPVIRGVDYDTRRFYASRAEINITTPVYSLEEYCMRFLRKIVLSQNIRKLPLPQPILNEILQNANERRITNVESCFGASGQPLLVPGRVLVGEGVLTKLCRKKPKPRQFFLFNDILVYGNIVINKKKYNKQHIIPLEDIKLQSLDDDGNLKNGWQIISAKKSFAVYAATRTEKAEWMAHINKCIQDLLAKTGKKGTTEHAAVWVPDSEASTCMHCFKSKFTALNRRHHCRKCGGVVCGNCSTKKFLLPAQSSKPLRVCDNCYNVLSSGKTQSDQESKKKTAPTPPQKAEKEGDETSSGEENSDDDEAPSENPASSEYQVPTTPTFYQGNQVPAKGEVDSGYAEPNSNKV</sequence>
<dbReference type="InterPro" id="IPR001849">
    <property type="entry name" value="PH_domain"/>
</dbReference>
<feature type="domain" description="PH" evidence="7">
    <location>
        <begin position="226"/>
        <end position="322"/>
    </location>
</feature>
<dbReference type="SMART" id="SM00064">
    <property type="entry name" value="FYVE"/>
    <property type="match status" value="1"/>
</dbReference>
<feature type="region of interest" description="Disordered" evidence="6">
    <location>
        <begin position="405"/>
        <end position="486"/>
    </location>
</feature>
<dbReference type="InterPro" id="IPR011011">
    <property type="entry name" value="Znf_FYVE_PHD"/>
</dbReference>
<evidence type="ECO:0000259" key="8">
    <source>
        <dbReference type="PROSITE" id="PS50178"/>
    </source>
</evidence>
<dbReference type="PROSITE" id="PS50003">
    <property type="entry name" value="PH_DOMAIN"/>
    <property type="match status" value="1"/>
</dbReference>
<dbReference type="EMBL" id="CALNXJ010000001">
    <property type="protein sequence ID" value="CAH3031012.1"/>
    <property type="molecule type" value="Genomic_DNA"/>
</dbReference>
<dbReference type="GO" id="GO:0007032">
    <property type="term" value="P:endosome organization"/>
    <property type="evidence" value="ECO:0007669"/>
    <property type="project" value="TreeGrafter"/>
</dbReference>
<comment type="similarity">
    <text evidence="1">Belongs to the VHL family.</text>
</comment>
<dbReference type="Pfam" id="PF01363">
    <property type="entry name" value="FYVE"/>
    <property type="match status" value="1"/>
</dbReference>
<dbReference type="InterPro" id="IPR024053">
    <property type="entry name" value="VHL_beta_dom"/>
</dbReference>
<dbReference type="AlphaFoldDB" id="A0AAU9VNR2"/>
<dbReference type="InterPro" id="IPR037871">
    <property type="entry name" value="PH_Phafin"/>
</dbReference>
<evidence type="ECO:0000256" key="1">
    <source>
        <dbReference type="ARBA" id="ARBA00010057"/>
    </source>
</evidence>
<dbReference type="Gene3D" id="2.60.40.780">
    <property type="entry name" value="von Hippel-Lindau disease tumour suppressor, beta domain"/>
    <property type="match status" value="1"/>
</dbReference>
<dbReference type="SMART" id="SM00233">
    <property type="entry name" value="PH"/>
    <property type="match status" value="1"/>
</dbReference>
<dbReference type="CDD" id="cd01218">
    <property type="entry name" value="PH_Phafin2-like"/>
    <property type="match status" value="1"/>
</dbReference>
<organism evidence="9 10">
    <name type="scientific">Pocillopora meandrina</name>
    <dbReference type="NCBI Taxonomy" id="46732"/>
    <lineage>
        <taxon>Eukaryota</taxon>
        <taxon>Metazoa</taxon>
        <taxon>Cnidaria</taxon>
        <taxon>Anthozoa</taxon>
        <taxon>Hexacorallia</taxon>
        <taxon>Scleractinia</taxon>
        <taxon>Astrocoeniina</taxon>
        <taxon>Pocilloporidae</taxon>
        <taxon>Pocillopora</taxon>
    </lineage>
</organism>
<dbReference type="Proteomes" id="UP001159428">
    <property type="component" value="Unassembled WGS sequence"/>
</dbReference>
<dbReference type="SUPFAM" id="SSF57903">
    <property type="entry name" value="FYVE/PHD zinc finger"/>
    <property type="match status" value="1"/>
</dbReference>
<dbReference type="InterPro" id="IPR037139">
    <property type="entry name" value="VHL_alpha_dom_sf"/>
</dbReference>
<keyword evidence="10" id="KW-1185">Reference proteome</keyword>
<evidence type="ECO:0000256" key="5">
    <source>
        <dbReference type="PROSITE-ProRule" id="PRU00091"/>
    </source>
</evidence>
<feature type="domain" description="FYVE-type" evidence="8">
    <location>
        <begin position="343"/>
        <end position="403"/>
    </location>
</feature>
<comment type="caution">
    <text evidence="9">The sequence shown here is derived from an EMBL/GenBank/DDBJ whole genome shotgun (WGS) entry which is preliminary data.</text>
</comment>
<dbReference type="Gene3D" id="2.30.29.30">
    <property type="entry name" value="Pleckstrin-homology domain (PH domain)/Phosphotyrosine-binding domain (PTB)"/>
    <property type="match status" value="1"/>
</dbReference>
<dbReference type="GO" id="GO:0008270">
    <property type="term" value="F:zinc ion binding"/>
    <property type="evidence" value="ECO:0007669"/>
    <property type="project" value="UniProtKB-KW"/>
</dbReference>
<protein>
    <recommendedName>
        <fullName evidence="11">Pleckstrin homology domain-containing family F member 2</fullName>
    </recommendedName>
</protein>
<dbReference type="PANTHER" id="PTHR46280">
    <property type="entry name" value="PLECKSTRIN HOMOLOGY DOMAIN-CONTAINING FAMILY F MEMBER 2-RELATED"/>
    <property type="match status" value="1"/>
</dbReference>
<evidence type="ECO:0000256" key="6">
    <source>
        <dbReference type="SAM" id="MobiDB-lite"/>
    </source>
</evidence>
<evidence type="ECO:0008006" key="11">
    <source>
        <dbReference type="Google" id="ProtNLM"/>
    </source>
</evidence>
<dbReference type="InterPro" id="IPR051765">
    <property type="entry name" value="PH_domain-containing_F"/>
</dbReference>
<keyword evidence="3 5" id="KW-0863">Zinc-finger</keyword>
<dbReference type="InterPro" id="IPR000306">
    <property type="entry name" value="Znf_FYVE"/>
</dbReference>
<gene>
    <name evidence="9" type="ORF">PMEA_00000318</name>
</gene>
<keyword evidence="2" id="KW-0479">Metal-binding</keyword>
<feature type="compositionally biased region" description="Acidic residues" evidence="6">
    <location>
        <begin position="428"/>
        <end position="445"/>
    </location>
</feature>
<evidence type="ECO:0000313" key="9">
    <source>
        <dbReference type="EMBL" id="CAH3031012.1"/>
    </source>
</evidence>
<dbReference type="GO" id="GO:0008333">
    <property type="term" value="P:endosome to lysosome transport"/>
    <property type="evidence" value="ECO:0007669"/>
    <property type="project" value="TreeGrafter"/>
</dbReference>
<evidence type="ECO:0000256" key="3">
    <source>
        <dbReference type="ARBA" id="ARBA00022771"/>
    </source>
</evidence>
<dbReference type="CDD" id="cd05468">
    <property type="entry name" value="pVHL"/>
    <property type="match status" value="1"/>
</dbReference>
<feature type="compositionally biased region" description="Polar residues" evidence="6">
    <location>
        <begin position="448"/>
        <end position="467"/>
    </location>
</feature>
<dbReference type="Pfam" id="PF01847">
    <property type="entry name" value="VHL"/>
    <property type="match status" value="1"/>
</dbReference>
<dbReference type="GO" id="GO:0035091">
    <property type="term" value="F:phosphatidylinositol binding"/>
    <property type="evidence" value="ECO:0007669"/>
    <property type="project" value="TreeGrafter"/>
</dbReference>
<dbReference type="InterPro" id="IPR022772">
    <property type="entry name" value="VHL_tumour_suppress_b/a_dom"/>
</dbReference>
<dbReference type="Gene3D" id="1.10.750.10">
    <property type="entry name" value="von Hippel-Lindau disease tumour suppressor, alpha domain"/>
    <property type="match status" value="1"/>
</dbReference>
<dbReference type="InterPro" id="IPR013083">
    <property type="entry name" value="Znf_RING/FYVE/PHD"/>
</dbReference>
<dbReference type="CDD" id="cd15717">
    <property type="entry name" value="FYVE_PKHF"/>
    <property type="match status" value="1"/>
</dbReference>
<dbReference type="Pfam" id="PF00169">
    <property type="entry name" value="PH"/>
    <property type="match status" value="1"/>
</dbReference>
<evidence type="ECO:0000313" key="10">
    <source>
        <dbReference type="Proteomes" id="UP001159428"/>
    </source>
</evidence>
<evidence type="ECO:0000256" key="2">
    <source>
        <dbReference type="ARBA" id="ARBA00022723"/>
    </source>
</evidence>
<dbReference type="InterPro" id="IPR037140">
    <property type="entry name" value="VHL_beta_dom_sf"/>
</dbReference>
<dbReference type="SUPFAM" id="SSF50729">
    <property type="entry name" value="PH domain-like"/>
    <property type="match status" value="1"/>
</dbReference>
<accession>A0AAU9VNR2</accession>
<dbReference type="GO" id="GO:0005769">
    <property type="term" value="C:early endosome"/>
    <property type="evidence" value="ECO:0007669"/>
    <property type="project" value="TreeGrafter"/>
</dbReference>
<dbReference type="InterPro" id="IPR011993">
    <property type="entry name" value="PH-like_dom_sf"/>
</dbReference>
<dbReference type="InterPro" id="IPR017455">
    <property type="entry name" value="Znf_FYVE-rel"/>
</dbReference>
<evidence type="ECO:0000256" key="4">
    <source>
        <dbReference type="ARBA" id="ARBA00022833"/>
    </source>
</evidence>
<keyword evidence="4" id="KW-0862">Zinc</keyword>
<dbReference type="PANTHER" id="PTHR46280:SF3">
    <property type="entry name" value="PLECKSTRIN HOMOLOGY DOMAIN-CONTAINING FAMILY F MEMBER 1 HOMOLOG"/>
    <property type="match status" value="1"/>
</dbReference>
<reference evidence="9 10" key="1">
    <citation type="submission" date="2022-05" db="EMBL/GenBank/DDBJ databases">
        <authorList>
            <consortium name="Genoscope - CEA"/>
            <person name="William W."/>
        </authorList>
    </citation>
    <scope>NUCLEOTIDE SEQUENCE [LARGE SCALE GENOMIC DNA]</scope>
</reference>
<name>A0AAU9VNR2_9CNID</name>
<proteinExistence type="inferred from homology"/>